<dbReference type="InterPro" id="IPR001638">
    <property type="entry name" value="Solute-binding_3/MltF_N"/>
</dbReference>
<accession>A0A6N4PZC2</accession>
<comment type="caution">
    <text evidence="4">The sequence shown here is derived from an EMBL/GenBank/DDBJ whole genome shotgun (WGS) entry which is preliminary data.</text>
</comment>
<dbReference type="Gene3D" id="3.40.190.10">
    <property type="entry name" value="Periplasmic binding protein-like II"/>
    <property type="match status" value="2"/>
</dbReference>
<dbReference type="SMART" id="SM00079">
    <property type="entry name" value="PBPe"/>
    <property type="match status" value="1"/>
</dbReference>
<dbReference type="PANTHER" id="PTHR35936:SF17">
    <property type="entry name" value="ARGININE-BINDING EXTRACELLULAR PROTEIN ARTP"/>
    <property type="match status" value="1"/>
</dbReference>
<dbReference type="AlphaFoldDB" id="A0A6N4PZC2"/>
<gene>
    <name evidence="4" type="ORF">EHQ18_11730</name>
</gene>
<dbReference type="Proteomes" id="UP000297239">
    <property type="component" value="Unassembled WGS sequence"/>
</dbReference>
<dbReference type="SMART" id="SM00062">
    <property type="entry name" value="PBPb"/>
    <property type="match status" value="1"/>
</dbReference>
<evidence type="ECO:0000313" key="4">
    <source>
        <dbReference type="EMBL" id="TGK69469.1"/>
    </source>
</evidence>
<organism evidence="4 5">
    <name type="scientific">Leptospira kanakyensis</name>
    <dbReference type="NCBI Taxonomy" id="2484968"/>
    <lineage>
        <taxon>Bacteria</taxon>
        <taxon>Pseudomonadati</taxon>
        <taxon>Spirochaetota</taxon>
        <taxon>Spirochaetia</taxon>
        <taxon>Leptospirales</taxon>
        <taxon>Leptospiraceae</taxon>
        <taxon>Leptospira</taxon>
    </lineage>
</organism>
<evidence type="ECO:0000259" key="2">
    <source>
        <dbReference type="SMART" id="SM00062"/>
    </source>
</evidence>
<protein>
    <submittedName>
        <fullName evidence="4">ABC transporter substrate-binding protein</fullName>
    </submittedName>
</protein>
<dbReference type="Pfam" id="PF00497">
    <property type="entry name" value="SBP_bac_3"/>
    <property type="match status" value="1"/>
</dbReference>
<reference evidence="4" key="1">
    <citation type="journal article" date="2019" name="PLoS Negl. Trop. Dis.">
        <title>Revisiting the worldwide diversity of Leptospira species in the environment.</title>
        <authorList>
            <person name="Vincent A.T."/>
            <person name="Schiettekatte O."/>
            <person name="Bourhy P."/>
            <person name="Veyrier F.J."/>
            <person name="Picardeau M."/>
        </authorList>
    </citation>
    <scope>NUCLEOTIDE SEQUENCE [LARGE SCALE GENOMIC DNA]</scope>
    <source>
        <strain evidence="4">201800293</strain>
    </source>
</reference>
<dbReference type="GO" id="GO:0016020">
    <property type="term" value="C:membrane"/>
    <property type="evidence" value="ECO:0007669"/>
    <property type="project" value="InterPro"/>
</dbReference>
<dbReference type="EMBL" id="RQFF01000030">
    <property type="protein sequence ID" value="TGK69469.1"/>
    <property type="molecule type" value="Genomic_DNA"/>
</dbReference>
<proteinExistence type="predicted"/>
<dbReference type="InterPro" id="IPR001320">
    <property type="entry name" value="Iontro_rcpt_C"/>
</dbReference>
<keyword evidence="1" id="KW-0732">Signal</keyword>
<dbReference type="SUPFAM" id="SSF53850">
    <property type="entry name" value="Periplasmic binding protein-like II"/>
    <property type="match status" value="1"/>
</dbReference>
<name>A0A6N4PZC2_9LEPT</name>
<evidence type="ECO:0000256" key="1">
    <source>
        <dbReference type="ARBA" id="ARBA00022729"/>
    </source>
</evidence>
<dbReference type="OrthoDB" id="336419at2"/>
<dbReference type="GO" id="GO:0015276">
    <property type="term" value="F:ligand-gated monoatomic ion channel activity"/>
    <property type="evidence" value="ECO:0007669"/>
    <property type="project" value="InterPro"/>
</dbReference>
<evidence type="ECO:0000259" key="3">
    <source>
        <dbReference type="SMART" id="SM00079"/>
    </source>
</evidence>
<feature type="domain" description="Ionotropic glutamate receptor C-terminal" evidence="3">
    <location>
        <begin position="42"/>
        <end position="280"/>
    </location>
</feature>
<keyword evidence="5" id="KW-1185">Reference proteome</keyword>
<feature type="domain" description="Solute-binding protein family 3/N-terminal" evidence="2">
    <location>
        <begin position="42"/>
        <end position="281"/>
    </location>
</feature>
<dbReference type="PANTHER" id="PTHR35936">
    <property type="entry name" value="MEMBRANE-BOUND LYTIC MUREIN TRANSGLYCOSYLASE F"/>
    <property type="match status" value="1"/>
</dbReference>
<evidence type="ECO:0000313" key="5">
    <source>
        <dbReference type="Proteomes" id="UP000297239"/>
    </source>
</evidence>
<sequence>MGMLLLLWIRNFGFVFIIGVFFSFSISAEPSLVLEKIKKTKTLTVSVNEFYDPFYIENPNPNFPGLDVELAQEYAKFLDVDLKIIPLRTFDQHARMLEKGDTQIAMAGISSSINRFRDVYFTDPYLISTPAALVNRTALPPEPEGQIVTVQLFRNLNDLTNITGISYSVLANSSNHQFLRDVFPKAQTFSYFTNEAALNELKKNNVNAFVADSFYIQALLQKDSSLRANYLPILGVVQEDHISMATAKRDVEFLYNLNFFIKELKRTGKIQGLINKYFKSNQWVKKE</sequence>